<comment type="caution">
    <text evidence="3">The sequence shown here is derived from an EMBL/GenBank/DDBJ whole genome shotgun (WGS) entry which is preliminary data.</text>
</comment>
<dbReference type="RefSeq" id="WP_131905705.1">
    <property type="nucleotide sequence ID" value="NZ_BAAAFU010000004.1"/>
</dbReference>
<dbReference type="Gene3D" id="3.40.50.1820">
    <property type="entry name" value="alpha/beta hydrolase"/>
    <property type="match status" value="1"/>
</dbReference>
<sequence>MTTYNDIWYTSENGLRLYARDYSTALDKNPNAKTILCMHGLTRNSADFEDICNQLADDYRLIVVDQRGRGLSDYDPDPNNYNPLIYVQDMFLLLAELKLSSVILFGTSMGGIMSMMMAAMKPDMVEALIINDVGPEIAEKGLDRLKKYVGKQTPVNTWEEAARQTEVINRIAFPDATNEDWLKFAKRLYREDENGRPVIACDPNIAIPLQDNSDNSVAPDLWPVYEQILDKPMLLIRGELSDIIDVECVERMQQMKPDLEVLEIPNVGHAPLLSEEAVEPAIAKFLQESI</sequence>
<keyword evidence="4" id="KW-1185">Reference proteome</keyword>
<feature type="transmembrane region" description="Helical" evidence="1">
    <location>
        <begin position="99"/>
        <end position="119"/>
    </location>
</feature>
<gene>
    <name evidence="3" type="ORF">EV695_1939</name>
</gene>
<evidence type="ECO:0000313" key="3">
    <source>
        <dbReference type="EMBL" id="TCJ87429.1"/>
    </source>
</evidence>
<dbReference type="Pfam" id="PF00561">
    <property type="entry name" value="Abhydrolase_1"/>
    <property type="match status" value="1"/>
</dbReference>
<protein>
    <submittedName>
        <fullName evidence="3">Pimeloyl-ACP methyl ester carboxylesterase</fullName>
    </submittedName>
</protein>
<dbReference type="OrthoDB" id="9791366at2"/>
<name>A0A4R1F4J3_9GAMM</name>
<dbReference type="InterPro" id="IPR029058">
    <property type="entry name" value="AB_hydrolase_fold"/>
</dbReference>
<keyword evidence="1" id="KW-0812">Transmembrane</keyword>
<dbReference type="InterPro" id="IPR050266">
    <property type="entry name" value="AB_hydrolase_sf"/>
</dbReference>
<accession>A0A4R1F4J3</accession>
<dbReference type="GO" id="GO:0016020">
    <property type="term" value="C:membrane"/>
    <property type="evidence" value="ECO:0007669"/>
    <property type="project" value="TreeGrafter"/>
</dbReference>
<reference evidence="3 4" key="1">
    <citation type="submission" date="2019-03" db="EMBL/GenBank/DDBJ databases">
        <title>Genomic Encyclopedia of Type Strains, Phase IV (KMG-IV): sequencing the most valuable type-strain genomes for metagenomic binning, comparative biology and taxonomic classification.</title>
        <authorList>
            <person name="Goeker M."/>
        </authorList>
    </citation>
    <scope>NUCLEOTIDE SEQUENCE [LARGE SCALE GENOMIC DNA]</scope>
    <source>
        <strain evidence="3 4">DSM 24830</strain>
    </source>
</reference>
<evidence type="ECO:0000256" key="1">
    <source>
        <dbReference type="SAM" id="Phobius"/>
    </source>
</evidence>
<dbReference type="PRINTS" id="PR00111">
    <property type="entry name" value="ABHYDROLASE"/>
</dbReference>
<dbReference type="PANTHER" id="PTHR43798">
    <property type="entry name" value="MONOACYLGLYCEROL LIPASE"/>
    <property type="match status" value="1"/>
</dbReference>
<feature type="domain" description="AB hydrolase-1" evidence="2">
    <location>
        <begin position="34"/>
        <end position="274"/>
    </location>
</feature>
<dbReference type="EMBL" id="SMFQ01000003">
    <property type="protein sequence ID" value="TCJ87429.1"/>
    <property type="molecule type" value="Genomic_DNA"/>
</dbReference>
<dbReference type="SUPFAM" id="SSF53474">
    <property type="entry name" value="alpha/beta-Hydrolases"/>
    <property type="match status" value="1"/>
</dbReference>
<dbReference type="PANTHER" id="PTHR43798:SF33">
    <property type="entry name" value="HYDROLASE, PUTATIVE (AFU_ORTHOLOGUE AFUA_2G14860)-RELATED"/>
    <property type="match status" value="1"/>
</dbReference>
<organism evidence="3 4">
    <name type="scientific">Cocleimonas flava</name>
    <dbReference type="NCBI Taxonomy" id="634765"/>
    <lineage>
        <taxon>Bacteria</taxon>
        <taxon>Pseudomonadati</taxon>
        <taxon>Pseudomonadota</taxon>
        <taxon>Gammaproteobacteria</taxon>
        <taxon>Thiotrichales</taxon>
        <taxon>Thiotrichaceae</taxon>
        <taxon>Cocleimonas</taxon>
    </lineage>
</organism>
<dbReference type="InterPro" id="IPR000073">
    <property type="entry name" value="AB_hydrolase_1"/>
</dbReference>
<keyword evidence="1" id="KW-0472">Membrane</keyword>
<dbReference type="AlphaFoldDB" id="A0A4R1F4J3"/>
<evidence type="ECO:0000313" key="4">
    <source>
        <dbReference type="Proteomes" id="UP000294887"/>
    </source>
</evidence>
<evidence type="ECO:0000259" key="2">
    <source>
        <dbReference type="Pfam" id="PF00561"/>
    </source>
</evidence>
<keyword evidence="1" id="KW-1133">Transmembrane helix</keyword>
<dbReference type="Proteomes" id="UP000294887">
    <property type="component" value="Unassembled WGS sequence"/>
</dbReference>
<proteinExistence type="predicted"/>